<keyword evidence="2" id="KW-1185">Reference proteome</keyword>
<organism evidence="1 2">
    <name type="scientific">Nocardioides silvaticus</name>
    <dbReference type="NCBI Taxonomy" id="2201891"/>
    <lineage>
        <taxon>Bacteria</taxon>
        <taxon>Bacillati</taxon>
        <taxon>Actinomycetota</taxon>
        <taxon>Actinomycetes</taxon>
        <taxon>Propionibacteriales</taxon>
        <taxon>Nocardioidaceae</taxon>
        <taxon>Nocardioides</taxon>
    </lineage>
</organism>
<dbReference type="OrthoDB" id="5138986at2"/>
<sequence>MTTAPERTHRTSRPPMTQVAGRLINGSVRRSYEPAVAIDWDAPLVEGKYFLPKEVISLYGTAYWEELTEEQRIELSRQELANVLSVGLWFENILNRGLLLQLLREDPASPFAHYVLTEMGDECRHMTMFGKVIDRVGARPFRMRFADRVMASALPHFLRGSLLWVGALIGEEIFDAQQRRIMGDPELQPVVAQLMRIHVTEEARHIRFAREGVVHRMQDASRFERFLVANLQGIGGPVMQRALVHKGIYHRAGLDADRALREARANPHHREMAVVGFAPLAAFLEENGLMGRVARRMWQRAGFLP</sequence>
<reference evidence="1 2" key="1">
    <citation type="submission" date="2018-05" db="EMBL/GenBank/DDBJ databases">
        <title>Nocardioides silvaticus genome.</title>
        <authorList>
            <person name="Li C."/>
            <person name="Wang G."/>
        </authorList>
    </citation>
    <scope>NUCLEOTIDE SEQUENCE [LARGE SCALE GENOMIC DNA]</scope>
    <source>
        <strain evidence="1 2">CCTCC AB 2018079</strain>
    </source>
</reference>
<dbReference type="Gene3D" id="1.10.620.20">
    <property type="entry name" value="Ribonucleotide Reductase, subunit A"/>
    <property type="match status" value="1"/>
</dbReference>
<protein>
    <submittedName>
        <fullName evidence="1">Aminobenzoate oxygenase</fullName>
    </submittedName>
</protein>
<dbReference type="InterPro" id="IPR009078">
    <property type="entry name" value="Ferritin-like_SF"/>
</dbReference>
<evidence type="ECO:0000313" key="1">
    <source>
        <dbReference type="EMBL" id="PWN02008.1"/>
    </source>
</evidence>
<accession>A0A316TDZ1</accession>
<dbReference type="GO" id="GO:0016491">
    <property type="term" value="F:oxidoreductase activity"/>
    <property type="evidence" value="ECO:0007669"/>
    <property type="project" value="InterPro"/>
</dbReference>
<dbReference type="SUPFAM" id="SSF47240">
    <property type="entry name" value="Ferritin-like"/>
    <property type="match status" value="1"/>
</dbReference>
<evidence type="ECO:0000313" key="2">
    <source>
        <dbReference type="Proteomes" id="UP000245507"/>
    </source>
</evidence>
<dbReference type="RefSeq" id="WP_109695485.1">
    <property type="nucleotide sequence ID" value="NZ_QGDD01000007.1"/>
</dbReference>
<dbReference type="AlphaFoldDB" id="A0A316TDZ1"/>
<dbReference type="InterPro" id="IPR025859">
    <property type="entry name" value="AurF/CmlI"/>
</dbReference>
<dbReference type="Pfam" id="PF11583">
    <property type="entry name" value="AurF"/>
    <property type="match status" value="1"/>
</dbReference>
<dbReference type="Proteomes" id="UP000245507">
    <property type="component" value="Unassembled WGS sequence"/>
</dbReference>
<comment type="caution">
    <text evidence="1">The sequence shown here is derived from an EMBL/GenBank/DDBJ whole genome shotgun (WGS) entry which is preliminary data.</text>
</comment>
<proteinExistence type="predicted"/>
<name>A0A316TDZ1_9ACTN</name>
<dbReference type="EMBL" id="QGDD01000007">
    <property type="protein sequence ID" value="PWN02008.1"/>
    <property type="molecule type" value="Genomic_DNA"/>
</dbReference>
<gene>
    <name evidence="1" type="ORF">DJ010_15870</name>
</gene>
<dbReference type="InterPro" id="IPR012348">
    <property type="entry name" value="RNR-like"/>
</dbReference>